<dbReference type="Pfam" id="PF10503">
    <property type="entry name" value="Esterase_PHB"/>
    <property type="match status" value="1"/>
</dbReference>
<keyword evidence="7" id="KW-0624">Polysaccharide degradation</keyword>
<feature type="region of interest" description="Disordered" evidence="8">
    <location>
        <begin position="243"/>
        <end position="273"/>
    </location>
</feature>
<dbReference type="InterPro" id="IPR010126">
    <property type="entry name" value="Esterase_phb"/>
</dbReference>
<dbReference type="PANTHER" id="PTHR38050">
    <property type="match status" value="1"/>
</dbReference>
<dbReference type="InterPro" id="IPR029058">
    <property type="entry name" value="AB_hydrolase_fold"/>
</dbReference>
<feature type="compositionally biased region" description="Polar residues" evidence="8">
    <location>
        <begin position="1"/>
        <end position="12"/>
    </location>
</feature>
<keyword evidence="2" id="KW-0964">Secreted</keyword>
<keyword evidence="10" id="KW-1185">Reference proteome</keyword>
<dbReference type="GO" id="GO:0045493">
    <property type="term" value="P:xylan catabolic process"/>
    <property type="evidence" value="ECO:0007669"/>
    <property type="project" value="UniProtKB-KW"/>
</dbReference>
<dbReference type="GO" id="GO:0030600">
    <property type="term" value="F:feruloyl esterase activity"/>
    <property type="evidence" value="ECO:0007669"/>
    <property type="project" value="InterPro"/>
</dbReference>
<dbReference type="OrthoDB" id="9767239at2"/>
<proteinExistence type="predicted"/>
<keyword evidence="5" id="KW-0378">Hydrolase</keyword>
<evidence type="ECO:0000256" key="6">
    <source>
        <dbReference type="ARBA" id="ARBA00023277"/>
    </source>
</evidence>
<evidence type="ECO:0000256" key="8">
    <source>
        <dbReference type="SAM" id="MobiDB-lite"/>
    </source>
</evidence>
<evidence type="ECO:0000256" key="3">
    <source>
        <dbReference type="ARBA" id="ARBA00022651"/>
    </source>
</evidence>
<evidence type="ECO:0000256" key="1">
    <source>
        <dbReference type="ARBA" id="ARBA00004613"/>
    </source>
</evidence>
<accession>A0A1C6UND0</accession>
<dbReference type="STRING" id="683228.GA0070617_2950"/>
<feature type="region of interest" description="Disordered" evidence="8">
    <location>
        <begin position="1"/>
        <end position="23"/>
    </location>
</feature>
<dbReference type="SUPFAM" id="SSF53474">
    <property type="entry name" value="alpha/beta-Hydrolases"/>
    <property type="match status" value="1"/>
</dbReference>
<keyword evidence="6" id="KW-0119">Carbohydrate metabolism</keyword>
<dbReference type="EMBL" id="FMIA01000002">
    <property type="protein sequence ID" value="SCL55409.1"/>
    <property type="molecule type" value="Genomic_DNA"/>
</dbReference>
<keyword evidence="3" id="KW-0858">Xylan degradation</keyword>
<evidence type="ECO:0000256" key="7">
    <source>
        <dbReference type="ARBA" id="ARBA00023326"/>
    </source>
</evidence>
<feature type="region of interest" description="Disordered" evidence="8">
    <location>
        <begin position="46"/>
        <end position="86"/>
    </location>
</feature>
<comment type="subcellular location">
    <subcellularLocation>
        <location evidence="1">Secreted</location>
    </subcellularLocation>
</comment>
<dbReference type="Proteomes" id="UP000198937">
    <property type="component" value="Unassembled WGS sequence"/>
</dbReference>
<feature type="compositionally biased region" description="Low complexity" evidence="8">
    <location>
        <begin position="52"/>
        <end position="84"/>
    </location>
</feature>
<reference evidence="9 10" key="1">
    <citation type="submission" date="2016-06" db="EMBL/GenBank/DDBJ databases">
        <authorList>
            <person name="Kjaerup R.B."/>
            <person name="Dalgaard T.S."/>
            <person name="Juul-Madsen H.R."/>
        </authorList>
    </citation>
    <scope>NUCLEOTIDE SEQUENCE [LARGE SCALE GENOMIC DNA]</scope>
    <source>
        <strain evidence="9 10">DSM 45577</strain>
    </source>
</reference>
<evidence type="ECO:0000256" key="5">
    <source>
        <dbReference type="ARBA" id="ARBA00022801"/>
    </source>
</evidence>
<dbReference type="Gene3D" id="3.40.50.1820">
    <property type="entry name" value="alpha/beta hydrolase"/>
    <property type="match status" value="1"/>
</dbReference>
<gene>
    <name evidence="9" type="ORF">GA0070617_2950</name>
</gene>
<evidence type="ECO:0000313" key="9">
    <source>
        <dbReference type="EMBL" id="SCL55409.1"/>
    </source>
</evidence>
<name>A0A1C6UND0_9ACTN</name>
<dbReference type="GO" id="GO:0005576">
    <property type="term" value="C:extracellular region"/>
    <property type="evidence" value="ECO:0007669"/>
    <property type="project" value="UniProtKB-SubCell"/>
</dbReference>
<evidence type="ECO:0000313" key="10">
    <source>
        <dbReference type="Proteomes" id="UP000198937"/>
    </source>
</evidence>
<dbReference type="AlphaFoldDB" id="A0A1C6UND0"/>
<dbReference type="InterPro" id="IPR043595">
    <property type="entry name" value="FaeB/C/D"/>
</dbReference>
<evidence type="ECO:0000256" key="4">
    <source>
        <dbReference type="ARBA" id="ARBA00022729"/>
    </source>
</evidence>
<evidence type="ECO:0000256" key="2">
    <source>
        <dbReference type="ARBA" id="ARBA00022525"/>
    </source>
</evidence>
<organism evidence="9 10">
    <name type="scientific">Micromonospora yangpuensis</name>
    <dbReference type="NCBI Taxonomy" id="683228"/>
    <lineage>
        <taxon>Bacteria</taxon>
        <taxon>Bacillati</taxon>
        <taxon>Actinomycetota</taxon>
        <taxon>Actinomycetes</taxon>
        <taxon>Micromonosporales</taxon>
        <taxon>Micromonosporaceae</taxon>
        <taxon>Micromonospora</taxon>
    </lineage>
</organism>
<dbReference type="PANTHER" id="PTHR38050:SF2">
    <property type="entry name" value="FERULOYL ESTERASE C-RELATED"/>
    <property type="match status" value="1"/>
</dbReference>
<protein>
    <submittedName>
        <fullName evidence="9">Polyhydroxybutyrate depolymerase</fullName>
    </submittedName>
</protein>
<sequence>MMPFTVLSSGAVTSAAHRSRRPRTAGVAATLTLLVGLAAVGGCTPGRDDAPEAAGSSTGAGSAGPAAPSGAAPDASAVPVGSSAHTIEVDQRQRTYRLYRPGSADLGAPVPLVVMLHGAAGTGEQAEQAYGWTGQADRDGFVVAFPDGVQRAWAAGPGCCGAPAREGVDDVRFVTELVDRIGTQLPVDPARTYVTGISNGGLLAYRLACDTSIFAAVGAVATTLTGQCPDPAPVSVLHIHGQQDKTMPYGGGPGRRDNGGTGRNPVRIDGPPTPELAARWRGVDRCAKPTTTTDGPVTRTTATCPDGRAVELVTIADAGHQWPGGRPNPPRAQQLLNLDPPSTALNATETIWRFFHDHPKPAGG</sequence>
<keyword evidence="4" id="KW-0732">Signal</keyword>